<evidence type="ECO:0000256" key="1">
    <source>
        <dbReference type="ARBA" id="ARBA00004651"/>
    </source>
</evidence>
<evidence type="ECO:0000256" key="3">
    <source>
        <dbReference type="ARBA" id="ARBA00022448"/>
    </source>
</evidence>
<comment type="similarity">
    <text evidence="2">Belongs to the amino acid-polyamine-organocation (APC) superfamily. L-type amino acid transporter (LAT) (TC 2.A.3.8) family.</text>
</comment>
<reference evidence="8" key="1">
    <citation type="submission" date="2020-11" db="EMBL/GenBank/DDBJ databases">
        <authorList>
            <person name="Tran Van P."/>
        </authorList>
    </citation>
    <scope>NUCLEOTIDE SEQUENCE</scope>
</reference>
<keyword evidence="3" id="KW-0813">Transport</keyword>
<evidence type="ECO:0000313" key="8">
    <source>
        <dbReference type="EMBL" id="CAD7223792.1"/>
    </source>
</evidence>
<dbReference type="FunFam" id="1.20.1740.10:FF:000003">
    <property type="entry name" value="Y+L amino acid transporter 1 isoform X1"/>
    <property type="match status" value="1"/>
</dbReference>
<name>A0A7R8W2Y2_9CRUS</name>
<keyword evidence="5" id="KW-0812">Transmembrane</keyword>
<dbReference type="Gene3D" id="1.20.1740.10">
    <property type="entry name" value="Amino acid/polyamine transporter I"/>
    <property type="match status" value="1"/>
</dbReference>
<dbReference type="Pfam" id="PF13520">
    <property type="entry name" value="AA_permease_2"/>
    <property type="match status" value="1"/>
</dbReference>
<dbReference type="PIRSF" id="PIRSF006060">
    <property type="entry name" value="AA_transporter"/>
    <property type="match status" value="1"/>
</dbReference>
<dbReference type="OrthoDB" id="10062876at2759"/>
<comment type="subcellular location">
    <subcellularLocation>
        <location evidence="1">Cell membrane</location>
        <topology evidence="1">Multi-pass membrane protein</topology>
    </subcellularLocation>
</comment>
<keyword evidence="4" id="KW-1003">Cell membrane</keyword>
<keyword evidence="6" id="KW-1133">Transmembrane helix</keyword>
<protein>
    <submittedName>
        <fullName evidence="8">Uncharacterized protein</fullName>
    </submittedName>
</protein>
<accession>A0A7R8W2Y2</accession>
<dbReference type="PANTHER" id="PTHR11785:SF531">
    <property type="entry name" value="LARGE NEUTRAL AMINO ACIDS TRANSPORTER SMALL SUBUNIT 1"/>
    <property type="match status" value="1"/>
</dbReference>
<dbReference type="EMBL" id="OB660255">
    <property type="protein sequence ID" value="CAD7223792.1"/>
    <property type="molecule type" value="Genomic_DNA"/>
</dbReference>
<evidence type="ECO:0000256" key="4">
    <source>
        <dbReference type="ARBA" id="ARBA00022475"/>
    </source>
</evidence>
<gene>
    <name evidence="8" type="ORF">CTOB1V02_LOCUS1771</name>
</gene>
<sequence>MKEKTVQTFAVTRLEVVLAMIENQEKVVGLKPKLTFLNAVSVLVGSIIGSGIFIAPKGVLSGAGSTNAALLVWLGCGIFNCIGAHCWIELGCMIRKSGADYNYILEAYGKFAGFLHLWTDCVIMRPCTLTIVCLGFAKYVLEPFFMGCQVPGNLEQITAALALLLLAAVNSYNLAWAVKVQQTFAFAKVAALVLIISFGLYYVLFGTVENFTFEGTSTDVRKIAICFFPGLWSFGGWGNLNHMIEEMKNPLKHLPPAMFISLGIVTIVYILANVAFFAVIPTPEILESEAVAQAFAYRAFGVWAWIMPLFVAMSTLGSANGNSMASSRLFFAGAAEGHLPQILVTLNVRSMIPMPAVIFQTAIALVYLSYSDIMILIYYSALASWISSLACGLAIPWLRWKHPDLPRPFKVHLFWPMLFSAITVALLALSAMEAPAETCFGVVVILSGVPFYIGLLYSKNLPRSLMKASVFCTKLVQKVLLVLPPDDRCVF</sequence>
<dbReference type="InterPro" id="IPR002293">
    <property type="entry name" value="AA/rel_permease1"/>
</dbReference>
<dbReference type="AlphaFoldDB" id="A0A7R8W2Y2"/>
<evidence type="ECO:0000256" key="2">
    <source>
        <dbReference type="ARBA" id="ARBA00007040"/>
    </source>
</evidence>
<dbReference type="PANTHER" id="PTHR11785">
    <property type="entry name" value="AMINO ACID TRANSPORTER"/>
    <property type="match status" value="1"/>
</dbReference>
<dbReference type="InterPro" id="IPR050598">
    <property type="entry name" value="AminoAcid_Transporter"/>
</dbReference>
<evidence type="ECO:0000256" key="5">
    <source>
        <dbReference type="ARBA" id="ARBA00022692"/>
    </source>
</evidence>
<organism evidence="8">
    <name type="scientific">Cyprideis torosa</name>
    <dbReference type="NCBI Taxonomy" id="163714"/>
    <lineage>
        <taxon>Eukaryota</taxon>
        <taxon>Metazoa</taxon>
        <taxon>Ecdysozoa</taxon>
        <taxon>Arthropoda</taxon>
        <taxon>Crustacea</taxon>
        <taxon>Oligostraca</taxon>
        <taxon>Ostracoda</taxon>
        <taxon>Podocopa</taxon>
        <taxon>Podocopida</taxon>
        <taxon>Cytherocopina</taxon>
        <taxon>Cytheroidea</taxon>
        <taxon>Cytherideidae</taxon>
        <taxon>Cyprideis</taxon>
    </lineage>
</organism>
<keyword evidence="7" id="KW-0472">Membrane</keyword>
<evidence type="ECO:0000256" key="7">
    <source>
        <dbReference type="ARBA" id="ARBA00023136"/>
    </source>
</evidence>
<dbReference type="GO" id="GO:0015179">
    <property type="term" value="F:L-amino acid transmembrane transporter activity"/>
    <property type="evidence" value="ECO:0007669"/>
    <property type="project" value="TreeGrafter"/>
</dbReference>
<evidence type="ECO:0000256" key="6">
    <source>
        <dbReference type="ARBA" id="ARBA00022989"/>
    </source>
</evidence>
<proteinExistence type="inferred from homology"/>
<dbReference type="GO" id="GO:0005886">
    <property type="term" value="C:plasma membrane"/>
    <property type="evidence" value="ECO:0007669"/>
    <property type="project" value="UniProtKB-SubCell"/>
</dbReference>